<reference evidence="9 10" key="1">
    <citation type="journal article" date="2018" name="Microbiome">
        <title>Fine metagenomic profile of the Mediterranean stratified and mixed water columns revealed by assembly and recruitment.</title>
        <authorList>
            <person name="Haro-Moreno J.M."/>
            <person name="Lopez-Perez M."/>
            <person name="De La Torre J.R."/>
            <person name="Picazo A."/>
            <person name="Camacho A."/>
            <person name="Rodriguez-Valera F."/>
        </authorList>
    </citation>
    <scope>NUCLEOTIDE SEQUENCE [LARGE SCALE GENOMIC DNA]</scope>
    <source>
        <strain evidence="9">MED-G82</strain>
    </source>
</reference>
<dbReference type="GO" id="GO:0009432">
    <property type="term" value="P:SOS response"/>
    <property type="evidence" value="ECO:0007669"/>
    <property type="project" value="UniProtKB-KW"/>
</dbReference>
<keyword evidence="6" id="KW-0742">SOS response</keyword>
<evidence type="ECO:0000256" key="3">
    <source>
        <dbReference type="ARBA" id="ARBA00022801"/>
    </source>
</evidence>
<dbReference type="Gene3D" id="2.10.109.10">
    <property type="entry name" value="Umud Fragment, subunit A"/>
    <property type="match status" value="1"/>
</dbReference>
<dbReference type="GO" id="GO:0006355">
    <property type="term" value="P:regulation of DNA-templated transcription"/>
    <property type="evidence" value="ECO:0007669"/>
    <property type="project" value="InterPro"/>
</dbReference>
<feature type="domain" description="Peptidase S24/S26A/S26B/S26C" evidence="8">
    <location>
        <begin position="20"/>
        <end position="135"/>
    </location>
</feature>
<keyword evidence="4 7" id="KW-0068">Autocatalytic cleavage</keyword>
<evidence type="ECO:0000256" key="4">
    <source>
        <dbReference type="ARBA" id="ARBA00022813"/>
    </source>
</evidence>
<keyword evidence="2" id="KW-0227">DNA damage</keyword>
<evidence type="ECO:0000256" key="6">
    <source>
        <dbReference type="ARBA" id="ARBA00023236"/>
    </source>
</evidence>
<evidence type="ECO:0000256" key="5">
    <source>
        <dbReference type="ARBA" id="ARBA00023204"/>
    </source>
</evidence>
<sequence length="143" mass="15649">MKLSYIGNISADSLPQNYTPFFAESVPVGFPSPANDYLETPIDLNQYLIKNQVATFLVKASGDSMINANIGSGAVLIVDRSIKPNHNDIVVASIDGEFLCKRLQLKPRIALIAENAKYQPIFIEQGHELEVIGVVTAAINIYK</sequence>
<evidence type="ECO:0000313" key="10">
    <source>
        <dbReference type="Proteomes" id="UP000253307"/>
    </source>
</evidence>
<organism evidence="9 10">
    <name type="scientific">SAR86 cluster bacterium</name>
    <dbReference type="NCBI Taxonomy" id="2030880"/>
    <lineage>
        <taxon>Bacteria</taxon>
        <taxon>Pseudomonadati</taxon>
        <taxon>Pseudomonadota</taxon>
        <taxon>Gammaproteobacteria</taxon>
        <taxon>SAR86 cluster</taxon>
    </lineage>
</organism>
<protein>
    <submittedName>
        <fullName evidence="9">DNA polymerase V subunit UmuD</fullName>
    </submittedName>
</protein>
<dbReference type="EMBL" id="QOPE01000001">
    <property type="protein sequence ID" value="RCL42892.1"/>
    <property type="molecule type" value="Genomic_DNA"/>
</dbReference>
<dbReference type="Pfam" id="PF00717">
    <property type="entry name" value="Peptidase_S24"/>
    <property type="match status" value="1"/>
</dbReference>
<evidence type="ECO:0000256" key="2">
    <source>
        <dbReference type="ARBA" id="ARBA00022763"/>
    </source>
</evidence>
<gene>
    <name evidence="9" type="ORF">DBW96_00360</name>
</gene>
<dbReference type="CDD" id="cd06529">
    <property type="entry name" value="S24_LexA-like"/>
    <property type="match status" value="1"/>
</dbReference>
<dbReference type="InterPro" id="IPR036286">
    <property type="entry name" value="LexA/Signal_pep-like_sf"/>
</dbReference>
<comment type="similarity">
    <text evidence="1 7">Belongs to the peptidase S24 family.</text>
</comment>
<dbReference type="InterPro" id="IPR050077">
    <property type="entry name" value="LexA_repressor"/>
</dbReference>
<accession>A0A368C1E9</accession>
<evidence type="ECO:0000259" key="8">
    <source>
        <dbReference type="Pfam" id="PF00717"/>
    </source>
</evidence>
<name>A0A368C1E9_9GAMM</name>
<dbReference type="GO" id="GO:0016787">
    <property type="term" value="F:hydrolase activity"/>
    <property type="evidence" value="ECO:0007669"/>
    <property type="project" value="UniProtKB-KW"/>
</dbReference>
<proteinExistence type="inferred from homology"/>
<keyword evidence="5" id="KW-0234">DNA repair</keyword>
<evidence type="ECO:0000256" key="7">
    <source>
        <dbReference type="RuleBase" id="RU003991"/>
    </source>
</evidence>
<dbReference type="PRINTS" id="PR00726">
    <property type="entry name" value="LEXASERPTASE"/>
</dbReference>
<dbReference type="GO" id="GO:0003677">
    <property type="term" value="F:DNA binding"/>
    <property type="evidence" value="ECO:0007669"/>
    <property type="project" value="InterPro"/>
</dbReference>
<dbReference type="GO" id="GO:0006281">
    <property type="term" value="P:DNA repair"/>
    <property type="evidence" value="ECO:0007669"/>
    <property type="project" value="UniProtKB-KW"/>
</dbReference>
<evidence type="ECO:0000313" key="9">
    <source>
        <dbReference type="EMBL" id="RCL42892.1"/>
    </source>
</evidence>
<evidence type="ECO:0000256" key="1">
    <source>
        <dbReference type="ARBA" id="ARBA00007484"/>
    </source>
</evidence>
<dbReference type="PANTHER" id="PTHR33516">
    <property type="entry name" value="LEXA REPRESSOR"/>
    <property type="match status" value="1"/>
</dbReference>
<dbReference type="NCBIfam" id="NF007621">
    <property type="entry name" value="PRK10276.1"/>
    <property type="match status" value="1"/>
</dbReference>
<dbReference type="InterPro" id="IPR006197">
    <property type="entry name" value="Peptidase_S24_LexA"/>
</dbReference>
<dbReference type="Proteomes" id="UP000253307">
    <property type="component" value="Unassembled WGS sequence"/>
</dbReference>
<comment type="caution">
    <text evidence="9">The sequence shown here is derived from an EMBL/GenBank/DDBJ whole genome shotgun (WGS) entry which is preliminary data.</text>
</comment>
<dbReference type="InterPro" id="IPR039418">
    <property type="entry name" value="LexA-like"/>
</dbReference>
<dbReference type="PANTHER" id="PTHR33516:SF2">
    <property type="entry name" value="LEXA REPRESSOR-RELATED"/>
    <property type="match status" value="1"/>
</dbReference>
<keyword evidence="3 7" id="KW-0378">Hydrolase</keyword>
<dbReference type="InterPro" id="IPR015927">
    <property type="entry name" value="Peptidase_S24_S26A/B/C"/>
</dbReference>
<dbReference type="AlphaFoldDB" id="A0A368C1E9"/>
<dbReference type="SUPFAM" id="SSF51306">
    <property type="entry name" value="LexA/Signal peptidase"/>
    <property type="match status" value="1"/>
</dbReference>